<dbReference type="EMBL" id="CAEZTS010000009">
    <property type="protein sequence ID" value="CAB4567477.1"/>
    <property type="molecule type" value="Genomic_DNA"/>
</dbReference>
<dbReference type="AlphaFoldDB" id="A0A6J6DU38"/>
<evidence type="ECO:0000256" key="1">
    <source>
        <dbReference type="SAM" id="MobiDB-lite"/>
    </source>
</evidence>
<proteinExistence type="predicted"/>
<evidence type="ECO:0000313" key="2">
    <source>
        <dbReference type="EMBL" id="CAB4567477.1"/>
    </source>
</evidence>
<gene>
    <name evidence="2" type="ORF">UFOPK1722_00166</name>
</gene>
<name>A0A6J6DU38_9ZZZZ</name>
<accession>A0A6J6DU38</accession>
<reference evidence="2" key="1">
    <citation type="submission" date="2020-05" db="EMBL/GenBank/DDBJ databases">
        <authorList>
            <person name="Chiriac C."/>
            <person name="Salcher M."/>
            <person name="Ghai R."/>
            <person name="Kavagutti S V."/>
        </authorList>
    </citation>
    <scope>NUCLEOTIDE SEQUENCE</scope>
</reference>
<protein>
    <submittedName>
        <fullName evidence="2">Unannotated protein</fullName>
    </submittedName>
</protein>
<feature type="region of interest" description="Disordered" evidence="1">
    <location>
        <begin position="138"/>
        <end position="157"/>
    </location>
</feature>
<organism evidence="2">
    <name type="scientific">freshwater metagenome</name>
    <dbReference type="NCBI Taxonomy" id="449393"/>
    <lineage>
        <taxon>unclassified sequences</taxon>
        <taxon>metagenomes</taxon>
        <taxon>ecological metagenomes</taxon>
    </lineage>
</organism>
<feature type="region of interest" description="Disordered" evidence="1">
    <location>
        <begin position="56"/>
        <end position="93"/>
    </location>
</feature>
<sequence>MVARVLGPSGQRHPADHARARVTTLDLVPAQLGFATERREVVLPHQRVAAQTHQVQVHGRRHVPHRGGEEGVGRGIVQDRVAVPTPQRREPGIEGGIAGPGCGAHHDARRAHLGESARQRLDLDVAGEVATDHLIPRVHSGVGASGPGDLHRSAHDQRERRGQIARHGPHALVHGETVELRSVVGHRQTSPPGGGLVHVHSVVLVCGRRASRRRPIRRVRCAPWGRCRPDAVRA</sequence>